<accession>A0A9N8MLB5</accession>
<evidence type="ECO:0000313" key="2">
    <source>
        <dbReference type="EMBL" id="CAE6868010.1"/>
    </source>
</evidence>
<keyword evidence="3" id="KW-1185">Reference proteome</keyword>
<feature type="domain" description="NAD-dependent epimerase/dehydratase" evidence="1">
    <location>
        <begin position="5"/>
        <end position="63"/>
    </location>
</feature>
<dbReference type="EMBL" id="CAJNAS010000002">
    <property type="protein sequence ID" value="CAE6868010.1"/>
    <property type="molecule type" value="Genomic_DNA"/>
</dbReference>
<name>A0A9N8MLB5_9BURK</name>
<reference evidence="2" key="1">
    <citation type="submission" date="2021-02" db="EMBL/GenBank/DDBJ databases">
        <authorList>
            <person name="Vanwijnsberghe S."/>
        </authorList>
    </citation>
    <scope>NUCLEOTIDE SEQUENCE</scope>
    <source>
        <strain evidence="2">R-70211</strain>
    </source>
</reference>
<evidence type="ECO:0000313" key="3">
    <source>
        <dbReference type="Proteomes" id="UP000675121"/>
    </source>
</evidence>
<gene>
    <name evidence="2" type="ORF">R70211_00969</name>
</gene>
<organism evidence="2 3">
    <name type="scientific">Paraburkholderia domus</name>
    <dbReference type="NCBI Taxonomy" id="2793075"/>
    <lineage>
        <taxon>Bacteria</taxon>
        <taxon>Pseudomonadati</taxon>
        <taxon>Pseudomonadota</taxon>
        <taxon>Betaproteobacteria</taxon>
        <taxon>Burkholderiales</taxon>
        <taxon>Burkholderiaceae</taxon>
        <taxon>Paraburkholderia</taxon>
    </lineage>
</organism>
<dbReference type="AlphaFoldDB" id="A0A9N8MLB5"/>
<sequence>MTTAIVVGATGLTGSALVRQLLNDERFTFVRALARRSNGLSHAKFRARGAGAWSDLEWLQRAVRGCQQTSHVKMRSHTAPCCVPLFPG</sequence>
<dbReference type="Proteomes" id="UP000675121">
    <property type="component" value="Unassembled WGS sequence"/>
</dbReference>
<dbReference type="InterPro" id="IPR001509">
    <property type="entry name" value="Epimerase_deHydtase"/>
</dbReference>
<proteinExistence type="predicted"/>
<comment type="caution">
    <text evidence="2">The sequence shown here is derived from an EMBL/GenBank/DDBJ whole genome shotgun (WGS) entry which is preliminary data.</text>
</comment>
<dbReference type="SUPFAM" id="SSF51735">
    <property type="entry name" value="NAD(P)-binding Rossmann-fold domains"/>
    <property type="match status" value="1"/>
</dbReference>
<dbReference type="InterPro" id="IPR036291">
    <property type="entry name" value="NAD(P)-bd_dom_sf"/>
</dbReference>
<evidence type="ECO:0000259" key="1">
    <source>
        <dbReference type="Pfam" id="PF01370"/>
    </source>
</evidence>
<dbReference type="Gene3D" id="3.40.50.720">
    <property type="entry name" value="NAD(P)-binding Rossmann-like Domain"/>
    <property type="match status" value="1"/>
</dbReference>
<dbReference type="Pfam" id="PF01370">
    <property type="entry name" value="Epimerase"/>
    <property type="match status" value="1"/>
</dbReference>
<protein>
    <recommendedName>
        <fullName evidence="1">NAD-dependent epimerase/dehydratase domain-containing protein</fullName>
    </recommendedName>
</protein>